<dbReference type="Proteomes" id="UP001465668">
    <property type="component" value="Unassembled WGS sequence"/>
</dbReference>
<protein>
    <submittedName>
        <fullName evidence="2">Cupin type-1 domain-containing protein</fullName>
    </submittedName>
</protein>
<dbReference type="EMBL" id="JARVKM010000052">
    <property type="protein sequence ID" value="KAK9773293.1"/>
    <property type="molecule type" value="Genomic_DNA"/>
</dbReference>
<evidence type="ECO:0000313" key="2">
    <source>
        <dbReference type="EMBL" id="KAK9773293.1"/>
    </source>
</evidence>
<sequence length="126" mass="13320">MVGLHLLLFPMLFFAAFNGVLSTSLNVTVVGAQGGMSRFECWTLAAPVDASSQHGIIGTQTTVLGDVSNITYNVIPVGFYSGFHTSPAIRWVVVLNGMAVLTLVDNSSVSVTTSMGEMGLLFFAET</sequence>
<accession>A0ABR2XHP4</accession>
<feature type="signal peptide" evidence="1">
    <location>
        <begin position="1"/>
        <end position="22"/>
    </location>
</feature>
<keyword evidence="3" id="KW-1185">Reference proteome</keyword>
<name>A0ABR2XHP4_9PEZI</name>
<gene>
    <name evidence="2" type="ORF">SCAR479_10022</name>
</gene>
<evidence type="ECO:0000313" key="3">
    <source>
        <dbReference type="Proteomes" id="UP001465668"/>
    </source>
</evidence>
<keyword evidence="1" id="KW-0732">Signal</keyword>
<organism evidence="2 3">
    <name type="scientific">Seiridium cardinale</name>
    <dbReference type="NCBI Taxonomy" id="138064"/>
    <lineage>
        <taxon>Eukaryota</taxon>
        <taxon>Fungi</taxon>
        <taxon>Dikarya</taxon>
        <taxon>Ascomycota</taxon>
        <taxon>Pezizomycotina</taxon>
        <taxon>Sordariomycetes</taxon>
        <taxon>Xylariomycetidae</taxon>
        <taxon>Amphisphaeriales</taxon>
        <taxon>Sporocadaceae</taxon>
        <taxon>Seiridium</taxon>
    </lineage>
</organism>
<evidence type="ECO:0000256" key="1">
    <source>
        <dbReference type="SAM" id="SignalP"/>
    </source>
</evidence>
<feature type="chain" id="PRO_5047287312" evidence="1">
    <location>
        <begin position="23"/>
        <end position="126"/>
    </location>
</feature>
<comment type="caution">
    <text evidence="2">The sequence shown here is derived from an EMBL/GenBank/DDBJ whole genome shotgun (WGS) entry which is preliminary data.</text>
</comment>
<reference evidence="2 3" key="1">
    <citation type="submission" date="2024-02" db="EMBL/GenBank/DDBJ databases">
        <title>First draft genome assembly of two strains of Seiridium cardinale.</title>
        <authorList>
            <person name="Emiliani G."/>
            <person name="Scali E."/>
        </authorList>
    </citation>
    <scope>NUCLEOTIDE SEQUENCE [LARGE SCALE GENOMIC DNA]</scope>
    <source>
        <strain evidence="2 3">BM-138-000479</strain>
    </source>
</reference>
<proteinExistence type="predicted"/>